<protein>
    <submittedName>
        <fullName evidence="2">Uncharacterized protein</fullName>
    </submittedName>
</protein>
<dbReference type="RefSeq" id="WP_213410792.1">
    <property type="nucleotide sequence ID" value="NZ_BOVK01000013.1"/>
</dbReference>
<proteinExistence type="predicted"/>
<keyword evidence="1" id="KW-1133">Transmembrane helix</keyword>
<evidence type="ECO:0000313" key="2">
    <source>
        <dbReference type="EMBL" id="GIQ68187.1"/>
    </source>
</evidence>
<reference evidence="2" key="1">
    <citation type="submission" date="2021-04" db="EMBL/GenBank/DDBJ databases">
        <title>Draft genome sequence of Xylanibacillus composti strain K13.</title>
        <authorList>
            <person name="Uke A."/>
            <person name="Chhe C."/>
            <person name="Baramee S."/>
            <person name="Kosugi A."/>
        </authorList>
    </citation>
    <scope>NUCLEOTIDE SEQUENCE</scope>
    <source>
        <strain evidence="2">K13</strain>
    </source>
</reference>
<feature type="transmembrane region" description="Helical" evidence="1">
    <location>
        <begin position="35"/>
        <end position="56"/>
    </location>
</feature>
<comment type="caution">
    <text evidence="2">The sequence shown here is derived from an EMBL/GenBank/DDBJ whole genome shotgun (WGS) entry which is preliminary data.</text>
</comment>
<dbReference type="Proteomes" id="UP000677918">
    <property type="component" value="Unassembled WGS sequence"/>
</dbReference>
<accession>A0A8J4H2G5</accession>
<dbReference type="EMBL" id="BOVK01000013">
    <property type="protein sequence ID" value="GIQ68187.1"/>
    <property type="molecule type" value="Genomic_DNA"/>
</dbReference>
<name>A0A8J4H2G5_9BACL</name>
<organism evidence="2 3">
    <name type="scientific">Xylanibacillus composti</name>
    <dbReference type="NCBI Taxonomy" id="1572762"/>
    <lineage>
        <taxon>Bacteria</taxon>
        <taxon>Bacillati</taxon>
        <taxon>Bacillota</taxon>
        <taxon>Bacilli</taxon>
        <taxon>Bacillales</taxon>
        <taxon>Paenibacillaceae</taxon>
        <taxon>Xylanibacillus</taxon>
    </lineage>
</organism>
<sequence length="60" mass="6696">MEDWSSLFIFLLASFGFAFAVILKKDQIPEVLRRPLAIIALVLVLVSFGSLVVAFFTSFT</sequence>
<feature type="transmembrane region" description="Helical" evidence="1">
    <location>
        <begin position="6"/>
        <end position="23"/>
    </location>
</feature>
<keyword evidence="1" id="KW-0472">Membrane</keyword>
<evidence type="ECO:0000313" key="3">
    <source>
        <dbReference type="Proteomes" id="UP000677918"/>
    </source>
</evidence>
<gene>
    <name evidence="2" type="ORF">XYCOK13_10110</name>
</gene>
<keyword evidence="3" id="KW-1185">Reference proteome</keyword>
<keyword evidence="1" id="KW-0812">Transmembrane</keyword>
<dbReference type="AlphaFoldDB" id="A0A8J4H2G5"/>
<evidence type="ECO:0000256" key="1">
    <source>
        <dbReference type="SAM" id="Phobius"/>
    </source>
</evidence>